<dbReference type="EMBL" id="ML978139">
    <property type="protein sequence ID" value="KAF2093230.1"/>
    <property type="molecule type" value="Genomic_DNA"/>
</dbReference>
<feature type="compositionally biased region" description="Polar residues" evidence="1">
    <location>
        <begin position="191"/>
        <end position="205"/>
    </location>
</feature>
<feature type="compositionally biased region" description="Basic and acidic residues" evidence="1">
    <location>
        <begin position="138"/>
        <end position="156"/>
    </location>
</feature>
<gene>
    <name evidence="2" type="ORF">NA57DRAFT_61745</name>
</gene>
<reference evidence="2" key="1">
    <citation type="journal article" date="2020" name="Stud. Mycol.">
        <title>101 Dothideomycetes genomes: a test case for predicting lifestyles and emergence of pathogens.</title>
        <authorList>
            <person name="Haridas S."/>
            <person name="Albert R."/>
            <person name="Binder M."/>
            <person name="Bloem J."/>
            <person name="Labutti K."/>
            <person name="Salamov A."/>
            <person name="Andreopoulos B."/>
            <person name="Baker S."/>
            <person name="Barry K."/>
            <person name="Bills G."/>
            <person name="Bluhm B."/>
            <person name="Cannon C."/>
            <person name="Castanera R."/>
            <person name="Culley D."/>
            <person name="Daum C."/>
            <person name="Ezra D."/>
            <person name="Gonzalez J."/>
            <person name="Henrissat B."/>
            <person name="Kuo A."/>
            <person name="Liang C."/>
            <person name="Lipzen A."/>
            <person name="Lutzoni F."/>
            <person name="Magnuson J."/>
            <person name="Mondo S."/>
            <person name="Nolan M."/>
            <person name="Ohm R."/>
            <person name="Pangilinan J."/>
            <person name="Park H.-J."/>
            <person name="Ramirez L."/>
            <person name="Alfaro M."/>
            <person name="Sun H."/>
            <person name="Tritt A."/>
            <person name="Yoshinaga Y."/>
            <person name="Zwiers L.-H."/>
            <person name="Turgeon B."/>
            <person name="Goodwin S."/>
            <person name="Spatafora J."/>
            <person name="Crous P."/>
            <person name="Grigoriev I."/>
        </authorList>
    </citation>
    <scope>NUCLEOTIDE SEQUENCE</scope>
    <source>
        <strain evidence="2">CBS 133067</strain>
    </source>
</reference>
<evidence type="ECO:0000313" key="3">
    <source>
        <dbReference type="Proteomes" id="UP000799772"/>
    </source>
</evidence>
<feature type="compositionally biased region" description="Acidic residues" evidence="1">
    <location>
        <begin position="179"/>
        <end position="188"/>
    </location>
</feature>
<evidence type="ECO:0000256" key="1">
    <source>
        <dbReference type="SAM" id="MobiDB-lite"/>
    </source>
</evidence>
<feature type="region of interest" description="Disordered" evidence="1">
    <location>
        <begin position="138"/>
        <end position="205"/>
    </location>
</feature>
<accession>A0A9P4I1G8</accession>
<comment type="caution">
    <text evidence="2">The sequence shown here is derived from an EMBL/GenBank/DDBJ whole genome shotgun (WGS) entry which is preliminary data.</text>
</comment>
<protein>
    <submittedName>
        <fullName evidence="2">Uncharacterized protein</fullName>
    </submittedName>
</protein>
<organism evidence="2 3">
    <name type="scientific">Rhizodiscina lignyota</name>
    <dbReference type="NCBI Taxonomy" id="1504668"/>
    <lineage>
        <taxon>Eukaryota</taxon>
        <taxon>Fungi</taxon>
        <taxon>Dikarya</taxon>
        <taxon>Ascomycota</taxon>
        <taxon>Pezizomycotina</taxon>
        <taxon>Dothideomycetes</taxon>
        <taxon>Pleosporomycetidae</taxon>
        <taxon>Aulographales</taxon>
        <taxon>Rhizodiscinaceae</taxon>
        <taxon>Rhizodiscina</taxon>
    </lineage>
</organism>
<dbReference type="AlphaFoldDB" id="A0A9P4I1G8"/>
<name>A0A9P4I1G8_9PEZI</name>
<dbReference type="Proteomes" id="UP000799772">
    <property type="component" value="Unassembled WGS sequence"/>
</dbReference>
<sequence length="414" mass="44925">MPPPPITEDDLTRARENLRRAIENNLRPIEGAGPAAQAFRVSTALRDAPSRGTATVAAAPGIRMVIAQFDGPIPLESLDYVFEQSETAHAAAYPALRTPRPPTGDNVSEESVEEYDEAQDRAMHSGWARAHLMALDDARSTRHQPTEEPLQEHDELSTSELPVEEPLQEHGEPLTSDQPPEETLEEHDEPSINTTMTRSTPTETVAPSSTVIYPSVDGQLAEVEAHPTQESNFYPAPLNITPTRLIFQRRQNRNILADPHAASTEPFLTRTRIIEDQDDAIKQAILRNAYFLFESHAIHEINIAVGSTVGASSATAASSSSTVLDPSSVTSPSSGFFAFLYASVPQRVVTNGIPSTRRSTQVLMEGPRSCRTRRRALEGLLVRTERAVGEKVCGGAVGGAEEAQNAGEVAGEEQ</sequence>
<proteinExistence type="predicted"/>
<keyword evidence="3" id="KW-1185">Reference proteome</keyword>
<evidence type="ECO:0000313" key="2">
    <source>
        <dbReference type="EMBL" id="KAF2093230.1"/>
    </source>
</evidence>